<comment type="similarity">
    <text evidence="1 7">Belongs to the V-ATPase C subunit family.</text>
</comment>
<dbReference type="PANTHER" id="PTHR10137">
    <property type="entry name" value="V-TYPE PROTON ATPASE SUBUNIT C"/>
    <property type="match status" value="1"/>
</dbReference>
<keyword evidence="9" id="KW-1185">Reference proteome</keyword>
<comment type="function">
    <text evidence="5 7">Subunit of the V1 complex of vacuolar(H+)-ATPase (V-ATPase), a multisubunit enzyme composed of a peripheral complex (V1) that hydrolyzes ATP and a membrane integral complex (V0) that translocates protons. V-ATPase is responsible for acidifying and maintaining the pH of intracellular compartments and in some cell types, is targeted to the plasma membrane, where it is responsible for acidifying the extracellular environment. Subunit C is necessary for the assembly of the catalytic sector of the enzyme and is likely to have a specific function in its catalytic activity.</text>
</comment>
<keyword evidence="3 7" id="KW-0375">Hydrogen ion transport</keyword>
<evidence type="ECO:0000256" key="2">
    <source>
        <dbReference type="ARBA" id="ARBA00022448"/>
    </source>
</evidence>
<evidence type="ECO:0000256" key="1">
    <source>
        <dbReference type="ARBA" id="ARBA00006138"/>
    </source>
</evidence>
<dbReference type="InterPro" id="IPR004907">
    <property type="entry name" value="ATPase_V1-cplx_csu"/>
</dbReference>
<evidence type="ECO:0000256" key="5">
    <source>
        <dbReference type="ARBA" id="ARBA00046006"/>
    </source>
</evidence>
<comment type="subunit">
    <text evidence="6">V-ATPase is a heteromultimeric enzyme made up of two complexes: the ATP-hydrolytic V1 complex and the proton translocation V0 complex. The V1 complex consists of three catalytic AB heterodimers that form a heterohexamer, three peripheral stalks each consisting of EG heterodimers, one central rotor including subunits D and F, and the regulatory subunits C and H. The proton translocation complex V0 consists of the proton transport subunit a, a ring of proteolipid subunits c9c'', rotary subunit d, subunits e and f, and the accessory subunits ATP6AP1/Ac45 and ATP6AP2/PRR.</text>
</comment>
<evidence type="ECO:0000256" key="3">
    <source>
        <dbReference type="ARBA" id="ARBA00022781"/>
    </source>
</evidence>
<accession>A0AAW0IFY1</accession>
<gene>
    <name evidence="8" type="ORF">U0070_007959</name>
</gene>
<dbReference type="AlphaFoldDB" id="A0AAW0IFY1"/>
<comment type="subunit">
    <text evidence="7">V-ATPase is a heteromultimeric enzyme made up of two complexes: the ATP-hydrolytic V1 complex and the proton translocation V0 complex. The V1 complex consists of three catalytic AB heterodimers that form a heterohexamer, three peripheral stalks each consisting of EG heterodimers, one central rotor including subunits D and F, and the regulatory subunits C and H. The proton translocation complex V0 consists of the proton transport subunit a, a ring of proteolipid subunits c9c'', rotary subunit d, subunits e and f, and two accessory subunits.</text>
</comment>
<dbReference type="Gene3D" id="1.20.1460.10">
    <property type="entry name" value="subunit c (vma5p) of the yeast v-atpase, domain 2"/>
    <property type="match status" value="1"/>
</dbReference>
<name>A0AAW0IFY1_MYOGA</name>
<evidence type="ECO:0000313" key="8">
    <source>
        <dbReference type="EMBL" id="KAK7813390.1"/>
    </source>
</evidence>
<sequence>MQQSAMLQAFHTEHQLLPRVTGKHLWVALISLSLCIAEQQKQPLCATFVQKGDKESGDICYAILKPLCMVGTLDSLVGLSDELGKFDTFAESLIKRRLQSMVKIVEDSKGKVHKNFLSNGVDLTSFVTHFEWDMTKYPAKQPVTAKDFVLDLEYLIILLVIIPKSNYAQWQKTYESLLDMVVPWSTKLIAEDNEGGLFTVTPFR</sequence>
<organism evidence="8 9">
    <name type="scientific">Myodes glareolus</name>
    <name type="common">Bank vole</name>
    <name type="synonym">Clethrionomys glareolus</name>
    <dbReference type="NCBI Taxonomy" id="447135"/>
    <lineage>
        <taxon>Eukaryota</taxon>
        <taxon>Metazoa</taxon>
        <taxon>Chordata</taxon>
        <taxon>Craniata</taxon>
        <taxon>Vertebrata</taxon>
        <taxon>Euteleostomi</taxon>
        <taxon>Mammalia</taxon>
        <taxon>Eutheria</taxon>
        <taxon>Euarchontoglires</taxon>
        <taxon>Glires</taxon>
        <taxon>Rodentia</taxon>
        <taxon>Myomorpha</taxon>
        <taxon>Muroidea</taxon>
        <taxon>Cricetidae</taxon>
        <taxon>Arvicolinae</taxon>
        <taxon>Myodes</taxon>
    </lineage>
</organism>
<evidence type="ECO:0000256" key="4">
    <source>
        <dbReference type="ARBA" id="ARBA00023065"/>
    </source>
</evidence>
<reference evidence="8 9" key="1">
    <citation type="journal article" date="2023" name="bioRxiv">
        <title>Conserved and derived expression patterns and positive selection on dental genes reveal complex evolutionary context of ever-growing rodent molars.</title>
        <authorList>
            <person name="Calamari Z.T."/>
            <person name="Song A."/>
            <person name="Cohen E."/>
            <person name="Akter M."/>
            <person name="Roy R.D."/>
            <person name="Hallikas O."/>
            <person name="Christensen M.M."/>
            <person name="Li P."/>
            <person name="Marangoni P."/>
            <person name="Jernvall J."/>
            <person name="Klein O.D."/>
        </authorList>
    </citation>
    <scope>NUCLEOTIDE SEQUENCE [LARGE SCALE GENOMIC DNA]</scope>
    <source>
        <strain evidence="8">V071</strain>
    </source>
</reference>
<evidence type="ECO:0000256" key="7">
    <source>
        <dbReference type="RuleBase" id="RU364010"/>
    </source>
</evidence>
<dbReference type="Pfam" id="PF03223">
    <property type="entry name" value="V-ATPase_C"/>
    <property type="match status" value="1"/>
</dbReference>
<dbReference type="GO" id="GO:0000221">
    <property type="term" value="C:vacuolar proton-transporting V-type ATPase, V1 domain"/>
    <property type="evidence" value="ECO:0007669"/>
    <property type="project" value="TreeGrafter"/>
</dbReference>
<protein>
    <recommendedName>
        <fullName evidence="7">V-type proton ATPase subunit C</fullName>
    </recommendedName>
</protein>
<keyword evidence="4 7" id="KW-0406">Ion transport</keyword>
<dbReference type="SUPFAM" id="SSF118203">
    <property type="entry name" value="Vacuolar ATP synthase subunit C"/>
    <property type="match status" value="1"/>
</dbReference>
<comment type="caution">
    <text evidence="8">The sequence shown here is derived from an EMBL/GenBank/DDBJ whole genome shotgun (WGS) entry which is preliminary data.</text>
</comment>
<dbReference type="GO" id="GO:0046961">
    <property type="term" value="F:proton-transporting ATPase activity, rotational mechanism"/>
    <property type="evidence" value="ECO:0007669"/>
    <property type="project" value="InterPro"/>
</dbReference>
<dbReference type="Proteomes" id="UP001488838">
    <property type="component" value="Unassembled WGS sequence"/>
</dbReference>
<proteinExistence type="inferred from homology"/>
<keyword evidence="2 7" id="KW-0813">Transport</keyword>
<dbReference type="InterPro" id="IPR036132">
    <property type="entry name" value="Vac_ATP_synth_c_sf"/>
</dbReference>
<evidence type="ECO:0000256" key="6">
    <source>
        <dbReference type="ARBA" id="ARBA00046696"/>
    </source>
</evidence>
<dbReference type="GO" id="GO:0005765">
    <property type="term" value="C:lysosomal membrane"/>
    <property type="evidence" value="ECO:0007669"/>
    <property type="project" value="TreeGrafter"/>
</dbReference>
<dbReference type="CDD" id="cd14785">
    <property type="entry name" value="V-ATPase_C"/>
    <property type="match status" value="1"/>
</dbReference>
<dbReference type="EMBL" id="JBBHLL010000136">
    <property type="protein sequence ID" value="KAK7813390.1"/>
    <property type="molecule type" value="Genomic_DNA"/>
</dbReference>
<dbReference type="PANTHER" id="PTHR10137:SF4">
    <property type="entry name" value="V-TYPE PROTON ATPASE SUBUNIT C 2"/>
    <property type="match status" value="1"/>
</dbReference>
<evidence type="ECO:0000313" key="9">
    <source>
        <dbReference type="Proteomes" id="UP001488838"/>
    </source>
</evidence>